<protein>
    <submittedName>
        <fullName evidence="9">Uncharacterized protein</fullName>
    </submittedName>
</protein>
<dbReference type="SUPFAM" id="SSF52172">
    <property type="entry name" value="CheY-like"/>
    <property type="match status" value="1"/>
</dbReference>
<evidence type="ECO:0000256" key="3">
    <source>
        <dbReference type="ARBA" id="ARBA00023163"/>
    </source>
</evidence>
<comment type="caution">
    <text evidence="5">Lacks conserved residue(s) required for the propagation of feature annotation.</text>
</comment>
<dbReference type="InterPro" id="IPR006447">
    <property type="entry name" value="Myb_dom_plants"/>
</dbReference>
<dbReference type="InterPro" id="IPR009057">
    <property type="entry name" value="Homeodomain-like_sf"/>
</dbReference>
<dbReference type="NCBIfam" id="TIGR01557">
    <property type="entry name" value="myb_SHAQKYF"/>
    <property type="match status" value="1"/>
</dbReference>
<dbReference type="Pfam" id="PF00249">
    <property type="entry name" value="Myb_DNA-binding"/>
    <property type="match status" value="1"/>
</dbReference>
<comment type="subcellular location">
    <subcellularLocation>
        <location evidence="1">Nucleus</location>
    </subcellularLocation>
</comment>
<dbReference type="OrthoDB" id="1304696at2759"/>
<evidence type="ECO:0000313" key="10">
    <source>
        <dbReference type="Proteomes" id="UP000824120"/>
    </source>
</evidence>
<dbReference type="GO" id="GO:0000976">
    <property type="term" value="F:transcription cis-regulatory region binding"/>
    <property type="evidence" value="ECO:0007669"/>
    <property type="project" value="UniProtKB-ARBA"/>
</dbReference>
<dbReference type="InterPro" id="IPR001789">
    <property type="entry name" value="Sig_transdc_resp-reg_receiver"/>
</dbReference>
<dbReference type="AlphaFoldDB" id="A0A9J5ZZ68"/>
<dbReference type="PANTHER" id="PTHR31442:SF32">
    <property type="entry name" value="TWO-COMPONENT RESPONSE REGULATOR ORR21-LIKE"/>
    <property type="match status" value="1"/>
</dbReference>
<feature type="region of interest" description="Disordered" evidence="6">
    <location>
        <begin position="581"/>
        <end position="625"/>
    </location>
</feature>
<dbReference type="PROSITE" id="PS50110">
    <property type="entry name" value="RESPONSE_REGULATORY"/>
    <property type="match status" value="1"/>
</dbReference>
<organism evidence="9 10">
    <name type="scientific">Solanum commersonii</name>
    <name type="common">Commerson's wild potato</name>
    <name type="synonym">Commerson's nightshade</name>
    <dbReference type="NCBI Taxonomy" id="4109"/>
    <lineage>
        <taxon>Eukaryota</taxon>
        <taxon>Viridiplantae</taxon>
        <taxon>Streptophyta</taxon>
        <taxon>Embryophyta</taxon>
        <taxon>Tracheophyta</taxon>
        <taxon>Spermatophyta</taxon>
        <taxon>Magnoliopsida</taxon>
        <taxon>eudicotyledons</taxon>
        <taxon>Gunneridae</taxon>
        <taxon>Pentapetalae</taxon>
        <taxon>asterids</taxon>
        <taxon>lamiids</taxon>
        <taxon>Solanales</taxon>
        <taxon>Solanaceae</taxon>
        <taxon>Solanoideae</taxon>
        <taxon>Solaneae</taxon>
        <taxon>Solanum</taxon>
    </lineage>
</organism>
<name>A0A9J5ZZ68_SOLCO</name>
<dbReference type="PROSITE" id="PS51294">
    <property type="entry name" value="HTH_MYB"/>
    <property type="match status" value="1"/>
</dbReference>
<evidence type="ECO:0000259" key="8">
    <source>
        <dbReference type="PROSITE" id="PS51294"/>
    </source>
</evidence>
<dbReference type="Gene3D" id="3.40.50.2300">
    <property type="match status" value="1"/>
</dbReference>
<dbReference type="InterPro" id="IPR044841">
    <property type="entry name" value="LUX/BOA-like"/>
</dbReference>
<evidence type="ECO:0000256" key="5">
    <source>
        <dbReference type="PROSITE-ProRule" id="PRU00169"/>
    </source>
</evidence>
<evidence type="ECO:0000256" key="2">
    <source>
        <dbReference type="ARBA" id="ARBA00023015"/>
    </source>
</evidence>
<keyword evidence="2" id="KW-0805">Transcription regulation</keyword>
<dbReference type="Gene3D" id="1.10.10.60">
    <property type="entry name" value="Homeodomain-like"/>
    <property type="match status" value="1"/>
</dbReference>
<keyword evidence="3" id="KW-0804">Transcription</keyword>
<dbReference type="EMBL" id="JACXVP010000003">
    <property type="protein sequence ID" value="KAG5617228.1"/>
    <property type="molecule type" value="Genomic_DNA"/>
</dbReference>
<comment type="caution">
    <text evidence="9">The sequence shown here is derived from an EMBL/GenBank/DDBJ whole genome shotgun (WGS) entry which is preliminary data.</text>
</comment>
<reference evidence="9 10" key="1">
    <citation type="submission" date="2020-09" db="EMBL/GenBank/DDBJ databases">
        <title>De no assembly of potato wild relative species, Solanum commersonii.</title>
        <authorList>
            <person name="Cho K."/>
        </authorList>
    </citation>
    <scope>NUCLEOTIDE SEQUENCE [LARGE SCALE GENOMIC DNA]</scope>
    <source>
        <strain evidence="9">LZ3.2</strain>
        <tissue evidence="9">Leaf</tissue>
    </source>
</reference>
<keyword evidence="4" id="KW-0539">Nucleus</keyword>
<dbReference type="InterPro" id="IPR017930">
    <property type="entry name" value="Myb_dom"/>
</dbReference>
<feature type="domain" description="HTH myb-type" evidence="8">
    <location>
        <begin position="195"/>
        <end position="246"/>
    </location>
</feature>
<feature type="domain" description="Response regulatory" evidence="7">
    <location>
        <begin position="1"/>
        <end position="94"/>
    </location>
</feature>
<sequence length="625" mass="70881">RIDTVTTVDKTSTAMSMLSKEKQKIDVMILNVHLSNSSFVDLLAQAEALNIISLVVCDESNEVVAKKTLNDGAYIYLKKPFDKEIVSYLWQFVLGEKVRKEKAREGFGKHKDQMKVKMISNNNIVEENKESEEKIVPYSKAQNNNIHEARKDVALSGKYTLQRKRGTKGMKQNSEGERQNNVIDKVVRRKDYREWTEDLHATFMQAVHQLGEGRCYPKEILQVMSLPGLTRMQVASHLQKCRRNNWRSPKERKYIHHLSIQRPIVISHETRSGFRKFGVMPYPQANVPNQQRNSNQIQRGPEFPFPTHNTNNIFTQGESSIQRQLYRPQFQVQPHNLSIDNSFNNSFLSSKTNVSGGIQQQHGPLFEMLGLQRLQDSIIGNTNFRPDMLLNNGDNVAQGATYSGSRIVSGTYIENAIINNYNLNVTADNVTTYSSSAMMFDTYIGNVTINGLRGTNVNASSQQYVGEPIMYGPRNIDVASYENYVEGSNSNEKENCDAHLNFNNMNNLFQNLGPSSANLPNEQGSEFDQVYFDDQILGLLSANLPNELGSEFDQVYSDNQICDAYLNFNNMDNLFQNLEPPSANLPNEQDSEFDQVYSDDQNLGPSSANLPNEQGSEFDQVYSDD</sequence>
<accession>A0A9J5ZZ68</accession>
<dbReference type="Proteomes" id="UP000824120">
    <property type="component" value="Chromosome 3"/>
</dbReference>
<dbReference type="InterPro" id="IPR011006">
    <property type="entry name" value="CheY-like_superfamily"/>
</dbReference>
<dbReference type="SUPFAM" id="SSF46689">
    <property type="entry name" value="Homeodomain-like"/>
    <property type="match status" value="1"/>
</dbReference>
<evidence type="ECO:0000256" key="1">
    <source>
        <dbReference type="ARBA" id="ARBA00004123"/>
    </source>
</evidence>
<evidence type="ECO:0000256" key="4">
    <source>
        <dbReference type="ARBA" id="ARBA00023242"/>
    </source>
</evidence>
<dbReference type="PANTHER" id="PTHR31442">
    <property type="entry name" value="HOMEODOMAIN-LIKE SUPERFAMILY PROTEIN-RELATED"/>
    <property type="match status" value="1"/>
</dbReference>
<evidence type="ECO:0000259" key="7">
    <source>
        <dbReference type="PROSITE" id="PS50110"/>
    </source>
</evidence>
<dbReference type="GO" id="GO:0000160">
    <property type="term" value="P:phosphorelay signal transduction system"/>
    <property type="evidence" value="ECO:0007669"/>
    <property type="project" value="InterPro"/>
</dbReference>
<evidence type="ECO:0000256" key="6">
    <source>
        <dbReference type="SAM" id="MobiDB-lite"/>
    </source>
</evidence>
<feature type="non-terminal residue" evidence="9">
    <location>
        <position position="1"/>
    </location>
</feature>
<dbReference type="InterPro" id="IPR001005">
    <property type="entry name" value="SANT/Myb"/>
</dbReference>
<evidence type="ECO:0000313" key="9">
    <source>
        <dbReference type="EMBL" id="KAG5617228.1"/>
    </source>
</evidence>
<keyword evidence="10" id="KW-1185">Reference proteome</keyword>
<gene>
    <name evidence="9" type="ORF">H5410_017052</name>
</gene>
<proteinExistence type="predicted"/>
<feature type="compositionally biased region" description="Polar residues" evidence="6">
    <location>
        <begin position="598"/>
        <end position="617"/>
    </location>
</feature>
<dbReference type="GO" id="GO:0005634">
    <property type="term" value="C:nucleus"/>
    <property type="evidence" value="ECO:0007669"/>
    <property type="project" value="UniProtKB-SubCell"/>
</dbReference>
<dbReference type="GO" id="GO:0010597">
    <property type="term" value="P:green leaf volatile biosynthetic process"/>
    <property type="evidence" value="ECO:0007669"/>
    <property type="project" value="UniProtKB-ARBA"/>
</dbReference>
<dbReference type="GO" id="GO:0003700">
    <property type="term" value="F:DNA-binding transcription factor activity"/>
    <property type="evidence" value="ECO:0007669"/>
    <property type="project" value="InterPro"/>
</dbReference>